<proteinExistence type="predicted"/>
<feature type="transmembrane region" description="Helical" evidence="1">
    <location>
        <begin position="136"/>
        <end position="159"/>
    </location>
</feature>
<feature type="transmembrane region" description="Helical" evidence="1">
    <location>
        <begin position="33"/>
        <end position="49"/>
    </location>
</feature>
<protein>
    <recommendedName>
        <fullName evidence="4">Rhomboid family protein</fullName>
    </recommendedName>
</protein>
<evidence type="ECO:0000256" key="1">
    <source>
        <dbReference type="SAM" id="Phobius"/>
    </source>
</evidence>
<feature type="transmembrane region" description="Helical" evidence="1">
    <location>
        <begin position="171"/>
        <end position="188"/>
    </location>
</feature>
<dbReference type="OrthoDB" id="313547at2157"/>
<name>A0A343TI35_9EURY</name>
<dbReference type="GeneID" id="37877468"/>
<dbReference type="Proteomes" id="UP000263012">
    <property type="component" value="Chromosome"/>
</dbReference>
<feature type="transmembrane region" description="Helical" evidence="1">
    <location>
        <begin position="194"/>
        <end position="214"/>
    </location>
</feature>
<feature type="transmembrane region" description="Helical" evidence="1">
    <location>
        <begin position="264"/>
        <end position="284"/>
    </location>
</feature>
<evidence type="ECO:0000313" key="3">
    <source>
        <dbReference type="Proteomes" id="UP000263012"/>
    </source>
</evidence>
<feature type="transmembrane region" description="Helical" evidence="1">
    <location>
        <begin position="235"/>
        <end position="252"/>
    </location>
</feature>
<sequence>MNGTRESEDLRVDDGELPPFSTALWTLVRPRELVVLAVFPVLIAGTFLLPEETKRALTFAYTDPTVITAYVSHFVHLRSDHLLANMLGYALVVPTTYLLSVLASRRRLFWTMFATVWLAGPFVLSGLNLAFPRAAIGYGSSGLIMAFFGILPVALYNYVRPLFVSDLRSRDLPVLFFLVVGIISGIVLPRSDATVAIAVVSGVLAVVYGGYIFVRERRARKTFGSPARPVRPFGYVELPVVGVILLVGYPLVGFPSELVAANRVVNLYVHFLGFAVAFVATYVGEVTHVLAETSHGDAE</sequence>
<dbReference type="KEGG" id="hdf:AArcSl_1122"/>
<organism evidence="2 3">
    <name type="scientific">Halalkaliarchaeum desulfuricum</name>
    <dbReference type="NCBI Taxonomy" id="2055893"/>
    <lineage>
        <taxon>Archaea</taxon>
        <taxon>Methanobacteriati</taxon>
        <taxon>Methanobacteriota</taxon>
        <taxon>Stenosarchaea group</taxon>
        <taxon>Halobacteria</taxon>
        <taxon>Halobacteriales</taxon>
        <taxon>Haloferacaceae</taxon>
        <taxon>Halalkaliarchaeum</taxon>
    </lineage>
</organism>
<gene>
    <name evidence="2" type="ORF">AArcSl_1122</name>
</gene>
<evidence type="ECO:0000313" key="2">
    <source>
        <dbReference type="EMBL" id="AUX08757.1"/>
    </source>
</evidence>
<dbReference type="EMBL" id="CP025066">
    <property type="protein sequence ID" value="AUX08757.1"/>
    <property type="molecule type" value="Genomic_DNA"/>
</dbReference>
<dbReference type="AlphaFoldDB" id="A0A343TI35"/>
<keyword evidence="1" id="KW-0472">Membrane</keyword>
<accession>A0A343TI35</accession>
<keyword evidence="1" id="KW-1133">Transmembrane helix</keyword>
<dbReference type="RefSeq" id="WP_119816231.1">
    <property type="nucleotide sequence ID" value="NZ_CP025066.1"/>
</dbReference>
<reference evidence="3" key="1">
    <citation type="submission" date="2017-11" db="EMBL/GenBank/DDBJ databases">
        <title>Phenotypic and genomic properties of facultatively anaerobic sulfur-reducing natronoarchaea from hypersaline soda lakes.</title>
        <authorList>
            <person name="Sorokin D.Y."/>
            <person name="Kublanov I.V."/>
            <person name="Roman P."/>
            <person name="Sinninghe Damste J.S."/>
            <person name="Golyshin P.N."/>
            <person name="Rojo D."/>
            <person name="Ciordia S."/>
            <person name="Mena M.D.C."/>
            <person name="Ferrer M."/>
            <person name="Messina E."/>
            <person name="Smedile F."/>
            <person name="La Spada G."/>
            <person name="La Cono V."/>
            <person name="Yakimov M.M."/>
        </authorList>
    </citation>
    <scope>NUCLEOTIDE SEQUENCE [LARGE SCALE GENOMIC DNA]</scope>
    <source>
        <strain evidence="3">AArc-Sl</strain>
    </source>
</reference>
<evidence type="ECO:0008006" key="4">
    <source>
        <dbReference type="Google" id="ProtNLM"/>
    </source>
</evidence>
<keyword evidence="3" id="KW-1185">Reference proteome</keyword>
<keyword evidence="1" id="KW-0812">Transmembrane</keyword>
<feature type="transmembrane region" description="Helical" evidence="1">
    <location>
        <begin position="109"/>
        <end position="130"/>
    </location>
</feature>
<feature type="transmembrane region" description="Helical" evidence="1">
    <location>
        <begin position="82"/>
        <end position="102"/>
    </location>
</feature>